<feature type="compositionally biased region" description="Low complexity" evidence="1">
    <location>
        <begin position="1"/>
        <end position="13"/>
    </location>
</feature>
<dbReference type="EMBL" id="KQ085991">
    <property type="protein sequence ID" value="KLO11810.1"/>
    <property type="molecule type" value="Genomic_DNA"/>
</dbReference>
<feature type="compositionally biased region" description="Low complexity" evidence="1">
    <location>
        <begin position="279"/>
        <end position="290"/>
    </location>
</feature>
<feature type="compositionally biased region" description="Low complexity" evidence="1">
    <location>
        <begin position="356"/>
        <end position="373"/>
    </location>
</feature>
<reference evidence="2 3" key="1">
    <citation type="submission" date="2015-04" db="EMBL/GenBank/DDBJ databases">
        <title>Complete genome sequence of Schizopora paradoxa KUC8140, a cosmopolitan wood degrader in East Asia.</title>
        <authorList>
            <consortium name="DOE Joint Genome Institute"/>
            <person name="Min B."/>
            <person name="Park H."/>
            <person name="Jang Y."/>
            <person name="Kim J.-J."/>
            <person name="Kim K.H."/>
            <person name="Pangilinan J."/>
            <person name="Lipzen A."/>
            <person name="Riley R."/>
            <person name="Grigoriev I.V."/>
            <person name="Spatafora J.W."/>
            <person name="Choi I.-G."/>
        </authorList>
    </citation>
    <scope>NUCLEOTIDE SEQUENCE [LARGE SCALE GENOMIC DNA]</scope>
    <source>
        <strain evidence="2 3">KUC8140</strain>
    </source>
</reference>
<proteinExistence type="predicted"/>
<dbReference type="AlphaFoldDB" id="A0A0H2RII0"/>
<organism evidence="2 3">
    <name type="scientific">Schizopora paradoxa</name>
    <dbReference type="NCBI Taxonomy" id="27342"/>
    <lineage>
        <taxon>Eukaryota</taxon>
        <taxon>Fungi</taxon>
        <taxon>Dikarya</taxon>
        <taxon>Basidiomycota</taxon>
        <taxon>Agaricomycotina</taxon>
        <taxon>Agaricomycetes</taxon>
        <taxon>Hymenochaetales</taxon>
        <taxon>Schizoporaceae</taxon>
        <taxon>Schizopora</taxon>
    </lineage>
</organism>
<evidence type="ECO:0000313" key="2">
    <source>
        <dbReference type="EMBL" id="KLO11810.1"/>
    </source>
</evidence>
<dbReference type="Proteomes" id="UP000053477">
    <property type="component" value="Unassembled WGS sequence"/>
</dbReference>
<feature type="compositionally biased region" description="Pro residues" evidence="1">
    <location>
        <begin position="469"/>
        <end position="479"/>
    </location>
</feature>
<evidence type="ECO:0000256" key="1">
    <source>
        <dbReference type="SAM" id="MobiDB-lite"/>
    </source>
</evidence>
<sequence>MSYPSSSFSAFHSEPQHAIQAPSTAERWLRGNSGRTIYTAHFPNATNSIAVNSKQPSPTQPAFGSENAPPVFAGDFDLFVPKTDAGPSTQPFEEIPRPERTPLGNTSNFPSSISGISDLALDFDNAVAQLQYATDYVRYGRPMDFEDFERMSGLGHFEPTLNGTFDHRYRRCRSPEPAPYERSVEEEGLLKCVEPHWLTLRQPVPPPANAEMAYSADASAEPDVASYDADNMSDDGSAGSGNSFFGEGVDDSIGSVSSVASSRECSASLDDATYGDAVSSRSSSPASSVDESSEEEYLPLARDIRVHQVSRKLKRSQNRHQPYPATRPRRNIQVDDDDDEEFDLSRVVPPGALHPSLSSLSSSSRSSDAYASSMKNAKKKKTTPELPPGALSCPICDYGGDDIDASGRILKGLSSERRRTLSRHYASHFSSSRVICEEKPNPDGEGTIGGCRKPLSRPDALKRHYKTCPGPPPPEDIEE</sequence>
<accession>A0A0H2RII0</accession>
<name>A0A0H2RII0_9AGAM</name>
<feature type="region of interest" description="Disordered" evidence="1">
    <location>
        <begin position="436"/>
        <end position="479"/>
    </location>
</feature>
<feature type="region of interest" description="Disordered" evidence="1">
    <location>
        <begin position="273"/>
        <end position="389"/>
    </location>
</feature>
<feature type="region of interest" description="Disordered" evidence="1">
    <location>
        <begin position="1"/>
        <end position="24"/>
    </location>
</feature>
<protein>
    <submittedName>
        <fullName evidence="2">Uncharacterized protein</fullName>
    </submittedName>
</protein>
<dbReference type="InParanoid" id="A0A0H2RII0"/>
<feature type="region of interest" description="Disordered" evidence="1">
    <location>
        <begin position="85"/>
        <end position="108"/>
    </location>
</feature>
<gene>
    <name evidence="2" type="ORF">SCHPADRAFT_941723</name>
</gene>
<feature type="compositionally biased region" description="Basic residues" evidence="1">
    <location>
        <begin position="308"/>
        <end position="318"/>
    </location>
</feature>
<keyword evidence="3" id="KW-1185">Reference proteome</keyword>
<feature type="region of interest" description="Disordered" evidence="1">
    <location>
        <begin position="225"/>
        <end position="244"/>
    </location>
</feature>
<evidence type="ECO:0000313" key="3">
    <source>
        <dbReference type="Proteomes" id="UP000053477"/>
    </source>
</evidence>